<dbReference type="Gene3D" id="1.10.10.10">
    <property type="entry name" value="Winged helix-like DNA-binding domain superfamily/Winged helix DNA-binding domain"/>
    <property type="match status" value="1"/>
</dbReference>
<dbReference type="InterPro" id="IPR036390">
    <property type="entry name" value="WH_DNA-bd_sf"/>
</dbReference>
<feature type="domain" description="HTH lysR-type" evidence="5">
    <location>
        <begin position="3"/>
        <end position="60"/>
    </location>
</feature>
<evidence type="ECO:0000259" key="5">
    <source>
        <dbReference type="PROSITE" id="PS50931"/>
    </source>
</evidence>
<comment type="similarity">
    <text evidence="1">Belongs to the LysR transcriptional regulatory family.</text>
</comment>
<keyword evidence="3" id="KW-0238">DNA-binding</keyword>
<name>A0ABV1LXS2_9BURK</name>
<reference evidence="6 7" key="1">
    <citation type="journal article" date="2024" name="Chem. Sci.">
        <title>Discovery of a lagriamide polyketide by integrated genome mining, isotopic labeling, and untargeted metabolomics.</title>
        <authorList>
            <person name="Fergusson C.H."/>
            <person name="Saulog J."/>
            <person name="Paulo B.S."/>
            <person name="Wilson D.M."/>
            <person name="Liu D.Y."/>
            <person name="Morehouse N.J."/>
            <person name="Waterworth S."/>
            <person name="Barkei J."/>
            <person name="Gray C.A."/>
            <person name="Kwan J.C."/>
            <person name="Eustaquio A.S."/>
            <person name="Linington R.G."/>
        </authorList>
    </citation>
    <scope>NUCLEOTIDE SEQUENCE [LARGE SCALE GENOMIC DNA]</scope>
    <source>
        <strain evidence="6 7">RL17-338-BIF-B</strain>
    </source>
</reference>
<dbReference type="PROSITE" id="PS50931">
    <property type="entry name" value="HTH_LYSR"/>
    <property type="match status" value="1"/>
</dbReference>
<dbReference type="SUPFAM" id="SSF46785">
    <property type="entry name" value="Winged helix' DNA-binding domain"/>
    <property type="match status" value="1"/>
</dbReference>
<keyword evidence="4" id="KW-0804">Transcription</keyword>
<evidence type="ECO:0000313" key="6">
    <source>
        <dbReference type="EMBL" id="MEQ5844150.1"/>
    </source>
</evidence>
<proteinExistence type="inferred from homology"/>
<evidence type="ECO:0000256" key="3">
    <source>
        <dbReference type="ARBA" id="ARBA00023125"/>
    </source>
</evidence>
<gene>
    <name evidence="6" type="ORF">N0A02_32315</name>
</gene>
<dbReference type="Proteomes" id="UP001469089">
    <property type="component" value="Unassembled WGS sequence"/>
</dbReference>
<dbReference type="Gene3D" id="3.40.190.290">
    <property type="match status" value="1"/>
</dbReference>
<dbReference type="InterPro" id="IPR036388">
    <property type="entry name" value="WH-like_DNA-bd_sf"/>
</dbReference>
<dbReference type="InterPro" id="IPR000847">
    <property type="entry name" value="LysR_HTH_N"/>
</dbReference>
<dbReference type="EMBL" id="JAOALG010000002">
    <property type="protein sequence ID" value="MEQ5844150.1"/>
    <property type="molecule type" value="Genomic_DNA"/>
</dbReference>
<keyword evidence="7" id="KW-1185">Reference proteome</keyword>
<organism evidence="6 7">
    <name type="scientific">Paraburkholderia acidicola</name>
    <dbReference type="NCBI Taxonomy" id="1912599"/>
    <lineage>
        <taxon>Bacteria</taxon>
        <taxon>Pseudomonadati</taxon>
        <taxon>Pseudomonadota</taxon>
        <taxon>Betaproteobacteria</taxon>
        <taxon>Burkholderiales</taxon>
        <taxon>Burkholderiaceae</taxon>
        <taxon>Paraburkholderia</taxon>
    </lineage>
</organism>
<keyword evidence="2" id="KW-0805">Transcription regulation</keyword>
<dbReference type="SUPFAM" id="SSF53850">
    <property type="entry name" value="Periplasmic binding protein-like II"/>
    <property type="match status" value="1"/>
</dbReference>
<dbReference type="CDD" id="cd08472">
    <property type="entry name" value="PBP2_CrgA_like_3"/>
    <property type="match status" value="1"/>
</dbReference>
<evidence type="ECO:0000256" key="4">
    <source>
        <dbReference type="ARBA" id="ARBA00023163"/>
    </source>
</evidence>
<dbReference type="InterPro" id="IPR005119">
    <property type="entry name" value="LysR_subst-bd"/>
</dbReference>
<dbReference type="RefSeq" id="WP_349545671.1">
    <property type="nucleotide sequence ID" value="NZ_JAOALG010000002.1"/>
</dbReference>
<dbReference type="Pfam" id="PF03466">
    <property type="entry name" value="LysR_substrate"/>
    <property type="match status" value="1"/>
</dbReference>
<dbReference type="PANTHER" id="PTHR30537:SF72">
    <property type="entry name" value="LYSR FAMILY TRANSCRIPTIONAL REGULATOR"/>
    <property type="match status" value="1"/>
</dbReference>
<accession>A0ABV1LXS2</accession>
<evidence type="ECO:0000313" key="7">
    <source>
        <dbReference type="Proteomes" id="UP001469089"/>
    </source>
</evidence>
<protein>
    <submittedName>
        <fullName evidence="6">LysR substrate-binding domain-containing protein</fullName>
    </submittedName>
</protein>
<dbReference type="Pfam" id="PF00126">
    <property type="entry name" value="HTH_1"/>
    <property type="match status" value="1"/>
</dbReference>
<evidence type="ECO:0000256" key="2">
    <source>
        <dbReference type="ARBA" id="ARBA00023015"/>
    </source>
</evidence>
<sequence>MIDRVQAMRIFVRIVDASSFTRAAESLEIPRASATTTVQSLESLLGVQLLVRTTRKVTLTAEGAAYYERCAQILAAIDEAESGLFNRPDNLRGRLRVDMPGTIAAALVVPALPAFHARHPHIELVIGIGNRSIDLVGDSIDCSIAFGELPDSGLIARRLGLLERVTCASPAYLARCGTPQTLDDLAGHTAVNWLSAYGGRRADFDFDVATRAARVKIDGFVQVNDEHTYLACGVEGLGLIQPGRHAAAPYLASGQLVEVLAAHRPLPMEVSVAYVRSRQISPRVRALVDWLAELFETAPGMVRMRHAKHTAPLWPVSDMRGDRPSPIKTALR</sequence>
<evidence type="ECO:0000256" key="1">
    <source>
        <dbReference type="ARBA" id="ARBA00009437"/>
    </source>
</evidence>
<dbReference type="PANTHER" id="PTHR30537">
    <property type="entry name" value="HTH-TYPE TRANSCRIPTIONAL REGULATOR"/>
    <property type="match status" value="1"/>
</dbReference>
<comment type="caution">
    <text evidence="6">The sequence shown here is derived from an EMBL/GenBank/DDBJ whole genome shotgun (WGS) entry which is preliminary data.</text>
</comment>
<dbReference type="InterPro" id="IPR058163">
    <property type="entry name" value="LysR-type_TF_proteobact-type"/>
</dbReference>